<dbReference type="Proteomes" id="UP000240883">
    <property type="component" value="Unassembled WGS sequence"/>
</dbReference>
<dbReference type="PANTHER" id="PTHR46082">
    <property type="entry name" value="ATP/GTP-BINDING PROTEIN-RELATED"/>
    <property type="match status" value="1"/>
</dbReference>
<dbReference type="Pfam" id="PF13374">
    <property type="entry name" value="TPR_10"/>
    <property type="match status" value="1"/>
</dbReference>
<evidence type="ECO:0000313" key="3">
    <source>
        <dbReference type="Proteomes" id="UP000240883"/>
    </source>
</evidence>
<dbReference type="InterPro" id="IPR011990">
    <property type="entry name" value="TPR-like_helical_dom_sf"/>
</dbReference>
<dbReference type="Gene3D" id="3.40.50.300">
    <property type="entry name" value="P-loop containing nucleotide triphosphate hydrolases"/>
    <property type="match status" value="1"/>
</dbReference>
<sequence>MADPFSVGAGVVGIADVLFRIGSNLKHIVDSSKHVDQDIRTLRRHVSFLDSTYRSIEQLKEEQSKKNSASPSFSSSGGSDSTDNLWRQVDTTLIECKITLIQLDGIIDDIVGYSERHGTWEAIKTVLRKEKRQENFNAKLEKVDKYQNTLSMLLAALNLQSSHNQLSGEVQSMRSTLEVTIARLGHSLVPSDDQFYKAINSAVKLFKRNQHFSIPKPVSDFYTGHRELLKELQAAFDVFHVSKEIPDKPKRFVAFGVGGSGKTQFCCKFADDNRDNFWGVFWVDASNPGNAESSFASINQRANIAASEGSNMRAAKDWLATQERWLLIIDNADNPSCPVDDYFPDSKLGCILITTRNPEYKKFGTVGKKSHHFGELPPDDASHLLLKHAYYTSPPWDPTTHGHAAKISKELGYLPVALIQAGTTVYQNLCLLADYIDYLRRAWQRIRKARYSLSAEAEEERDIINSSYEINLESLERSTKKSHIDAVQLLKMFSCFHYENIRLDVLIKAATNPKKEQEQQRKDMEDEVRLRAVSRKKTTIEYVAARVRDLVMFVLKDRSPPVLPDVLREAGSLTPKDLGDRLRLALTHLTKMSLIIRHEDGSSDSYSMHPLWHQWVRERPSMRLSEQALWCQAARTSLAQSISLSANENSAQDESMRRSLLPHINHVQRCQDDIQQRIQDSRETRPGSLSQTIKNSLTKSPTTVWPSEIKDRAKFSHIYMECSQWDKAEELQLTVLEYVRKRLGPSDPITIAASLFLSMTYVLNTRHNKAAELQEQALYLYEKTLGTRHPKTHKMMDTLGATRCFQGHFRDALALHKKAMQSMEANLKEVSSLMDTAIENLERLDPASLKKARSQYEQPLKTAAKNSLTKPEDLFEAWCNMGVILGRYFRYEEARTYYKKSALGMLIMLGPSASQTLNSMQALSMAYIDWEGNRSGGTPAILDDVLAIMQDVYDERRTKLGEQSPLTLLALGHIGRIHGARGEPERGAQIFEEIMPIAKRTLGLSHFGTLAGETHHANILAMQDKFEEAKRILKDARRKSNYQAAARADGHHPDHIMTLWTLVRLHERQGDFSVAVVYLEELEDALQTIGGEGLGREHPFALRVSEKKARLESMHDS</sequence>
<dbReference type="AlphaFoldDB" id="A0A2T2NLX1"/>
<proteinExistence type="predicted"/>
<dbReference type="PANTHER" id="PTHR46082:SF6">
    <property type="entry name" value="AAA+ ATPASE DOMAIN-CONTAINING PROTEIN-RELATED"/>
    <property type="match status" value="1"/>
</dbReference>
<dbReference type="SUPFAM" id="SSF52540">
    <property type="entry name" value="P-loop containing nucleoside triphosphate hydrolases"/>
    <property type="match status" value="1"/>
</dbReference>
<feature type="region of interest" description="Disordered" evidence="1">
    <location>
        <begin position="60"/>
        <end position="82"/>
    </location>
</feature>
<evidence type="ECO:0000256" key="1">
    <source>
        <dbReference type="SAM" id="MobiDB-lite"/>
    </source>
</evidence>
<dbReference type="InterPro" id="IPR053137">
    <property type="entry name" value="NLR-like"/>
</dbReference>
<reference evidence="2 3" key="1">
    <citation type="journal article" date="2018" name="Front. Microbiol.">
        <title>Genome-Wide Analysis of Corynespora cassiicola Leaf Fall Disease Putative Effectors.</title>
        <authorList>
            <person name="Lopez D."/>
            <person name="Ribeiro S."/>
            <person name="Label P."/>
            <person name="Fumanal B."/>
            <person name="Venisse J.S."/>
            <person name="Kohler A."/>
            <person name="de Oliveira R.R."/>
            <person name="Labutti K."/>
            <person name="Lipzen A."/>
            <person name="Lail K."/>
            <person name="Bauer D."/>
            <person name="Ohm R.A."/>
            <person name="Barry K.W."/>
            <person name="Spatafora J."/>
            <person name="Grigoriev I.V."/>
            <person name="Martin F.M."/>
            <person name="Pujade-Renaud V."/>
        </authorList>
    </citation>
    <scope>NUCLEOTIDE SEQUENCE [LARGE SCALE GENOMIC DNA]</scope>
    <source>
        <strain evidence="2 3">Philippines</strain>
    </source>
</reference>
<dbReference type="Gene3D" id="1.25.40.10">
    <property type="entry name" value="Tetratricopeptide repeat domain"/>
    <property type="match status" value="2"/>
</dbReference>
<feature type="region of interest" description="Disordered" evidence="1">
    <location>
        <begin position="680"/>
        <end position="703"/>
    </location>
</feature>
<dbReference type="EMBL" id="KZ678136">
    <property type="protein sequence ID" value="PSN66380.1"/>
    <property type="molecule type" value="Genomic_DNA"/>
</dbReference>
<dbReference type="Pfam" id="PF13424">
    <property type="entry name" value="TPR_12"/>
    <property type="match status" value="1"/>
</dbReference>
<accession>A0A2T2NLX1</accession>
<dbReference type="STRING" id="1448308.A0A2T2NLX1"/>
<keyword evidence="3" id="KW-1185">Reference proteome</keyword>
<organism evidence="2 3">
    <name type="scientific">Corynespora cassiicola Philippines</name>
    <dbReference type="NCBI Taxonomy" id="1448308"/>
    <lineage>
        <taxon>Eukaryota</taxon>
        <taxon>Fungi</taxon>
        <taxon>Dikarya</taxon>
        <taxon>Ascomycota</taxon>
        <taxon>Pezizomycotina</taxon>
        <taxon>Dothideomycetes</taxon>
        <taxon>Pleosporomycetidae</taxon>
        <taxon>Pleosporales</taxon>
        <taxon>Corynesporascaceae</taxon>
        <taxon>Corynespora</taxon>
    </lineage>
</organism>
<gene>
    <name evidence="2" type="ORF">BS50DRAFT_635509</name>
</gene>
<feature type="compositionally biased region" description="Low complexity" evidence="1">
    <location>
        <begin position="66"/>
        <end position="81"/>
    </location>
</feature>
<feature type="compositionally biased region" description="Polar residues" evidence="1">
    <location>
        <begin position="687"/>
        <end position="703"/>
    </location>
</feature>
<dbReference type="SUPFAM" id="SSF48452">
    <property type="entry name" value="TPR-like"/>
    <property type="match status" value="2"/>
</dbReference>
<dbReference type="GO" id="GO:0043531">
    <property type="term" value="F:ADP binding"/>
    <property type="evidence" value="ECO:0007669"/>
    <property type="project" value="InterPro"/>
</dbReference>
<name>A0A2T2NLX1_CORCC</name>
<dbReference type="InterPro" id="IPR027417">
    <property type="entry name" value="P-loop_NTPase"/>
</dbReference>
<protein>
    <submittedName>
        <fullName evidence="2">Uncharacterized protein</fullName>
    </submittedName>
</protein>
<dbReference type="OrthoDB" id="5086500at2759"/>
<evidence type="ECO:0000313" key="2">
    <source>
        <dbReference type="EMBL" id="PSN66380.1"/>
    </source>
</evidence>